<dbReference type="Proteomes" id="UP000297245">
    <property type="component" value="Unassembled WGS sequence"/>
</dbReference>
<sequence>MTHPVYPAAACASSSSQSHPVSHLSKISLSCVLHIRVSPLSLTHLRSSSFLSSACTLLLCVLSPQQMQALRCYYTPWTRRTLGFYCLPHLYPRHICTVFSAMTVQ</sequence>
<protein>
    <submittedName>
        <fullName evidence="1">Uncharacterized protein</fullName>
    </submittedName>
</protein>
<dbReference type="AlphaFoldDB" id="A0A4S8KZP9"/>
<gene>
    <name evidence="1" type="ORF">K435DRAFT_471533</name>
</gene>
<organism evidence="1 2">
    <name type="scientific">Dendrothele bispora (strain CBS 962.96)</name>
    <dbReference type="NCBI Taxonomy" id="1314807"/>
    <lineage>
        <taxon>Eukaryota</taxon>
        <taxon>Fungi</taxon>
        <taxon>Dikarya</taxon>
        <taxon>Basidiomycota</taxon>
        <taxon>Agaricomycotina</taxon>
        <taxon>Agaricomycetes</taxon>
        <taxon>Agaricomycetidae</taxon>
        <taxon>Agaricales</taxon>
        <taxon>Agaricales incertae sedis</taxon>
        <taxon>Dendrothele</taxon>
    </lineage>
</organism>
<accession>A0A4S8KZP9</accession>
<keyword evidence="2" id="KW-1185">Reference proteome</keyword>
<proteinExistence type="predicted"/>
<evidence type="ECO:0000313" key="2">
    <source>
        <dbReference type="Proteomes" id="UP000297245"/>
    </source>
</evidence>
<reference evidence="1 2" key="1">
    <citation type="journal article" date="2019" name="Nat. Ecol. Evol.">
        <title>Megaphylogeny resolves global patterns of mushroom evolution.</title>
        <authorList>
            <person name="Varga T."/>
            <person name="Krizsan K."/>
            <person name="Foldi C."/>
            <person name="Dima B."/>
            <person name="Sanchez-Garcia M."/>
            <person name="Sanchez-Ramirez S."/>
            <person name="Szollosi G.J."/>
            <person name="Szarkandi J.G."/>
            <person name="Papp V."/>
            <person name="Albert L."/>
            <person name="Andreopoulos W."/>
            <person name="Angelini C."/>
            <person name="Antonin V."/>
            <person name="Barry K.W."/>
            <person name="Bougher N.L."/>
            <person name="Buchanan P."/>
            <person name="Buyck B."/>
            <person name="Bense V."/>
            <person name="Catcheside P."/>
            <person name="Chovatia M."/>
            <person name="Cooper J."/>
            <person name="Damon W."/>
            <person name="Desjardin D."/>
            <person name="Finy P."/>
            <person name="Geml J."/>
            <person name="Haridas S."/>
            <person name="Hughes K."/>
            <person name="Justo A."/>
            <person name="Karasinski D."/>
            <person name="Kautmanova I."/>
            <person name="Kiss B."/>
            <person name="Kocsube S."/>
            <person name="Kotiranta H."/>
            <person name="LaButti K.M."/>
            <person name="Lechner B.E."/>
            <person name="Liimatainen K."/>
            <person name="Lipzen A."/>
            <person name="Lukacs Z."/>
            <person name="Mihaltcheva S."/>
            <person name="Morgado L.N."/>
            <person name="Niskanen T."/>
            <person name="Noordeloos M.E."/>
            <person name="Ohm R.A."/>
            <person name="Ortiz-Santana B."/>
            <person name="Ovrebo C."/>
            <person name="Racz N."/>
            <person name="Riley R."/>
            <person name="Savchenko A."/>
            <person name="Shiryaev A."/>
            <person name="Soop K."/>
            <person name="Spirin V."/>
            <person name="Szebenyi C."/>
            <person name="Tomsovsky M."/>
            <person name="Tulloss R.E."/>
            <person name="Uehling J."/>
            <person name="Grigoriev I.V."/>
            <person name="Vagvolgyi C."/>
            <person name="Papp T."/>
            <person name="Martin F.M."/>
            <person name="Miettinen O."/>
            <person name="Hibbett D.S."/>
            <person name="Nagy L.G."/>
        </authorList>
    </citation>
    <scope>NUCLEOTIDE SEQUENCE [LARGE SCALE GENOMIC DNA]</scope>
    <source>
        <strain evidence="1 2">CBS 962.96</strain>
    </source>
</reference>
<dbReference type="EMBL" id="ML179799">
    <property type="protein sequence ID" value="THU81546.1"/>
    <property type="molecule type" value="Genomic_DNA"/>
</dbReference>
<name>A0A4S8KZP9_DENBC</name>
<evidence type="ECO:0000313" key="1">
    <source>
        <dbReference type="EMBL" id="THU81546.1"/>
    </source>
</evidence>